<accession>A0ABY5IWB1</accession>
<protein>
    <submittedName>
        <fullName evidence="3">YDG domain-containing protein</fullName>
    </submittedName>
</protein>
<organism evidence="3 4">
    <name type="scientific">Flavobacterium cerinum</name>
    <dbReference type="NCBI Taxonomy" id="2502784"/>
    <lineage>
        <taxon>Bacteria</taxon>
        <taxon>Pseudomonadati</taxon>
        <taxon>Bacteroidota</taxon>
        <taxon>Flavobacteriia</taxon>
        <taxon>Flavobacteriales</taxon>
        <taxon>Flavobacteriaceae</taxon>
        <taxon>Flavobacterium</taxon>
    </lineage>
</organism>
<dbReference type="NCBIfam" id="NF033708">
    <property type="entry name" value="T9SS_Cterm_ChiA"/>
    <property type="match status" value="1"/>
</dbReference>
<evidence type="ECO:0000256" key="1">
    <source>
        <dbReference type="ARBA" id="ARBA00022729"/>
    </source>
</evidence>
<dbReference type="SUPFAM" id="SSF49373">
    <property type="entry name" value="Invasin/intimin cell-adhesion fragments"/>
    <property type="match status" value="1"/>
</dbReference>
<dbReference type="PROSITE" id="PS50853">
    <property type="entry name" value="FN3"/>
    <property type="match status" value="1"/>
</dbReference>
<name>A0ABY5IWB1_9FLAO</name>
<dbReference type="Gene3D" id="2.60.40.10">
    <property type="entry name" value="Immunoglobulins"/>
    <property type="match status" value="2"/>
</dbReference>
<evidence type="ECO:0000313" key="4">
    <source>
        <dbReference type="Proteomes" id="UP001059844"/>
    </source>
</evidence>
<keyword evidence="1" id="KW-0732">Signal</keyword>
<dbReference type="NCBIfam" id="TIGR04183">
    <property type="entry name" value="Por_Secre_tail"/>
    <property type="match status" value="1"/>
</dbReference>
<dbReference type="InterPro" id="IPR041248">
    <property type="entry name" value="YDG"/>
</dbReference>
<proteinExistence type="predicted"/>
<dbReference type="SUPFAM" id="SSF49265">
    <property type="entry name" value="Fibronectin type III"/>
    <property type="match status" value="1"/>
</dbReference>
<evidence type="ECO:0000259" key="2">
    <source>
        <dbReference type="PROSITE" id="PS50853"/>
    </source>
</evidence>
<dbReference type="InterPro" id="IPR008964">
    <property type="entry name" value="Invasin/intimin_cell_adhesion"/>
</dbReference>
<dbReference type="SUPFAM" id="SSF49313">
    <property type="entry name" value="Cadherin-like"/>
    <property type="match status" value="1"/>
</dbReference>
<dbReference type="Pfam" id="PF05345">
    <property type="entry name" value="He_PIG"/>
    <property type="match status" value="1"/>
</dbReference>
<dbReference type="Pfam" id="PF18657">
    <property type="entry name" value="YDG"/>
    <property type="match status" value="1"/>
</dbReference>
<dbReference type="EMBL" id="CP101751">
    <property type="protein sequence ID" value="UUC45634.1"/>
    <property type="molecule type" value="Genomic_DNA"/>
</dbReference>
<dbReference type="SMART" id="SM00060">
    <property type="entry name" value="FN3"/>
    <property type="match status" value="1"/>
</dbReference>
<sequence length="1262" mass="131116">MKQKLHYPLWRYAIMLMVCFLGLNSWGQVSITAVPYTKSDNFDAYNPTSSTTANNTMPTGWTLTTTGNTYNGRTTGTGATGGIYAYGTGTDFSLGALPSSSNIHTYTVSFVNNTGAPITSLKISWDYEQWRYGGSNTSGWDVTGTGALATNTTLNGKDFSGVASGSSGTVAVTPVPEFTLTGLNIANGAAFGITWATTNLTGTDNGVSIDNFHMTATGDPVVVPVVTPASFNGTVGTAFSQNISATGNPTSYAIVTGTLPAGLTLNTTTGAITGTPTTAGTATVTVKGTNGAGDSTPAAIDFTIAKGNQTITFANINKQYGDAAFTLTGTSSSGLAVSYNSSNTAVATISGNTVTITGMGTANITASQPGDVNYNAATDVVRTLTVTKKNVTISGLTADNKVADGTNAATLSGTPVLSGVMAADNGNVTLSGTPVATFASTAIGNGIAVTVTGYTLSGSAAVNYNLVQPTGLTANITALPAPVATAATAIEAYDFTAHWNAVPQATAYRLDVSEYATFGVSSTASVLESFENGLSTSGYVSGNATLSSGSWPIVAVLRASGANTVSGYGAQLRAGDGEMTTPSFAKISSVVFSAKRGSSASTMVVSKIVGGVTTQLQSISLTNTFEEYTIPVNETSNDVKILIENGSGVAYVDELTINYMNTVPSFVTGYNNRNVGNVTSFVVNGLNPNTTYHYRVRAENSASTSVNSNVIDVTTGVTEVTWNGTAWSNVTGPNATTDAIIAGAYNTNTNGVFTAKKLTLNSGSFRIVSGTNLTVVNDVVNNMTAADFVIENNANLIQTNAVANTGAVTLHRNSAPIVRLDHTLWSSPVEDQNLFGFSPNTLTNRFYTYQTSTNTFVNTGLSATSTFIPGKGFAVRAPNNYQASPAAAWEGIFVGKPNNGSISFALETTGTGYNLVGNPYPSVVNGTNFVNNNPTIDGTLYFYAHTLTMNAQGQFPAGTNYATWTPGSGGVAATLGTSGVPANVPNGKIQVGQGFLVKSLPAGGNVHFENTMREANNADQFFRGVATINTATPTDNEIERHRIWLNLTNDAGTAFNQILVAYAEGATEGVDRGYDGLAFGNTGSSLSSKIAGADYTIQGRALPFNDSDVVTLGFKAATAGSYTISLGSFDGLFAGNQEIYLKDKSNGTLHNLRTGAYTFASAEGTFDNRFEMVYKNTLGTIDATLDANAVVVYKQNAGLHIETKNTTIKDVAVYDINGRLVYQKGKVNNNTLIISDLLVAQQVLLVQVTADNNKTTTVKVVY</sequence>
<evidence type="ECO:0000313" key="3">
    <source>
        <dbReference type="EMBL" id="UUC45634.1"/>
    </source>
</evidence>
<dbReference type="RefSeq" id="WP_256551326.1">
    <property type="nucleotide sequence ID" value="NZ_CP101751.1"/>
</dbReference>
<dbReference type="InterPro" id="IPR013783">
    <property type="entry name" value="Ig-like_fold"/>
</dbReference>
<feature type="domain" description="Fibronectin type-III" evidence="2">
    <location>
        <begin position="615"/>
        <end position="718"/>
    </location>
</feature>
<dbReference type="Proteomes" id="UP001059844">
    <property type="component" value="Chromosome"/>
</dbReference>
<dbReference type="InterPro" id="IPR036116">
    <property type="entry name" value="FN3_sf"/>
</dbReference>
<dbReference type="CDD" id="cd00063">
    <property type="entry name" value="FN3"/>
    <property type="match status" value="1"/>
</dbReference>
<dbReference type="InterPro" id="IPR003961">
    <property type="entry name" value="FN3_dom"/>
</dbReference>
<reference evidence="3" key="1">
    <citation type="submission" date="2022-07" db="EMBL/GenBank/DDBJ databases">
        <title>Isolation, identification, and degradation of a PFOSA degrading strain from sewage treatment plant.</title>
        <authorList>
            <person name="Zhang L."/>
            <person name="Huo Y."/>
        </authorList>
    </citation>
    <scope>NUCLEOTIDE SEQUENCE</scope>
    <source>
        <strain evidence="3">C1</strain>
    </source>
</reference>
<dbReference type="Gene3D" id="2.60.40.1080">
    <property type="match status" value="1"/>
</dbReference>
<dbReference type="InterPro" id="IPR015919">
    <property type="entry name" value="Cadherin-like_sf"/>
</dbReference>
<keyword evidence="4" id="KW-1185">Reference proteome</keyword>
<dbReference type="InterPro" id="IPR026444">
    <property type="entry name" value="Secre_tail"/>
</dbReference>
<gene>
    <name evidence="3" type="ORF">NOX80_00100</name>
</gene>